<comment type="catalytic activity">
    <reaction evidence="2 4">
        <text>L-methionyl-[protein] + [thioredoxin]-disulfide + H2O = L-methionyl-(S)-S-oxide-[protein] + [thioredoxin]-dithiol</text>
        <dbReference type="Rhea" id="RHEA:14217"/>
        <dbReference type="Rhea" id="RHEA-COMP:10698"/>
        <dbReference type="Rhea" id="RHEA-COMP:10700"/>
        <dbReference type="Rhea" id="RHEA-COMP:12313"/>
        <dbReference type="Rhea" id="RHEA-COMP:12315"/>
        <dbReference type="ChEBI" id="CHEBI:15377"/>
        <dbReference type="ChEBI" id="CHEBI:16044"/>
        <dbReference type="ChEBI" id="CHEBI:29950"/>
        <dbReference type="ChEBI" id="CHEBI:44120"/>
        <dbReference type="ChEBI" id="CHEBI:50058"/>
        <dbReference type="EC" id="1.8.4.11"/>
    </reaction>
</comment>
<dbReference type="GO" id="GO:0033744">
    <property type="term" value="F:L-methionine:thioredoxin-disulfide S-oxidoreductase activity"/>
    <property type="evidence" value="ECO:0007669"/>
    <property type="project" value="RHEA"/>
</dbReference>
<dbReference type="Pfam" id="PF01625">
    <property type="entry name" value="PMSR"/>
    <property type="match status" value="1"/>
</dbReference>
<keyword evidence="1 4" id="KW-0560">Oxidoreductase</keyword>
<feature type="chain" id="PRO_5014930516" description="Peptide methionine sulfoxide reductase MsrA" evidence="5">
    <location>
        <begin position="35"/>
        <end position="255"/>
    </location>
</feature>
<dbReference type="GO" id="GO:0008113">
    <property type="term" value="F:peptide-methionine (S)-S-oxide reductase activity"/>
    <property type="evidence" value="ECO:0007669"/>
    <property type="project" value="UniProtKB-UniRule"/>
</dbReference>
<dbReference type="PROSITE" id="PS51318">
    <property type="entry name" value="TAT"/>
    <property type="match status" value="1"/>
</dbReference>
<keyword evidence="5" id="KW-0732">Signal</keyword>
<dbReference type="InterPro" id="IPR036509">
    <property type="entry name" value="Met_Sox_Rdtase_MsrA_sf"/>
</dbReference>
<name>A0A2N3PUM3_9PROT</name>
<evidence type="ECO:0000256" key="3">
    <source>
        <dbReference type="ARBA" id="ARBA00048782"/>
    </source>
</evidence>
<dbReference type="EC" id="1.8.4.11" evidence="4"/>
<evidence type="ECO:0000256" key="4">
    <source>
        <dbReference type="HAMAP-Rule" id="MF_01401"/>
    </source>
</evidence>
<reference evidence="8" key="1">
    <citation type="submission" date="2017-12" db="EMBL/GenBank/DDBJ databases">
        <title>Draft genome sequence of Telmatospirillum siberiense 26-4b1T, an acidotolerant peatland alphaproteobacterium potentially involved in sulfur cycling.</title>
        <authorList>
            <person name="Hausmann B."/>
            <person name="Pjevac P."/>
            <person name="Schreck K."/>
            <person name="Herbold C.W."/>
            <person name="Daims H."/>
            <person name="Wagner M."/>
            <person name="Pester M."/>
            <person name="Loy A."/>
        </authorList>
    </citation>
    <scope>NUCLEOTIDE SEQUENCE [LARGE SCALE GENOMIC DNA]</scope>
    <source>
        <strain evidence="8">26-4b1</strain>
    </source>
</reference>
<evidence type="ECO:0000313" key="8">
    <source>
        <dbReference type="Proteomes" id="UP000233293"/>
    </source>
</evidence>
<keyword evidence="8" id="KW-1185">Reference proteome</keyword>
<dbReference type="NCBIfam" id="TIGR00401">
    <property type="entry name" value="msrA"/>
    <property type="match status" value="1"/>
</dbReference>
<dbReference type="OrthoDB" id="4174719at2"/>
<feature type="domain" description="Peptide methionine sulphoxide reductase MsrA" evidence="6">
    <location>
        <begin position="67"/>
        <end position="219"/>
    </location>
</feature>
<dbReference type="PANTHER" id="PTHR43774:SF1">
    <property type="entry name" value="PEPTIDE METHIONINE SULFOXIDE REDUCTASE MSRA 2"/>
    <property type="match status" value="1"/>
</dbReference>
<dbReference type="HAMAP" id="MF_01401">
    <property type="entry name" value="MsrA"/>
    <property type="match status" value="1"/>
</dbReference>
<proteinExistence type="inferred from homology"/>
<evidence type="ECO:0000259" key="6">
    <source>
        <dbReference type="Pfam" id="PF01625"/>
    </source>
</evidence>
<dbReference type="Proteomes" id="UP000233293">
    <property type="component" value="Unassembled WGS sequence"/>
</dbReference>
<dbReference type="EMBL" id="PIUM01000014">
    <property type="protein sequence ID" value="PKU24097.1"/>
    <property type="molecule type" value="Genomic_DNA"/>
</dbReference>
<evidence type="ECO:0000256" key="5">
    <source>
        <dbReference type="SAM" id="SignalP"/>
    </source>
</evidence>
<dbReference type="Gene3D" id="3.30.1060.10">
    <property type="entry name" value="Peptide methionine sulphoxide reductase MsrA"/>
    <property type="match status" value="1"/>
</dbReference>
<evidence type="ECO:0000256" key="2">
    <source>
        <dbReference type="ARBA" id="ARBA00047806"/>
    </source>
</evidence>
<comment type="catalytic activity">
    <reaction evidence="3 4">
        <text>[thioredoxin]-disulfide + L-methionine + H2O = L-methionine (S)-S-oxide + [thioredoxin]-dithiol</text>
        <dbReference type="Rhea" id="RHEA:19993"/>
        <dbReference type="Rhea" id="RHEA-COMP:10698"/>
        <dbReference type="Rhea" id="RHEA-COMP:10700"/>
        <dbReference type="ChEBI" id="CHEBI:15377"/>
        <dbReference type="ChEBI" id="CHEBI:29950"/>
        <dbReference type="ChEBI" id="CHEBI:50058"/>
        <dbReference type="ChEBI" id="CHEBI:57844"/>
        <dbReference type="ChEBI" id="CHEBI:58772"/>
        <dbReference type="EC" id="1.8.4.11"/>
    </reaction>
</comment>
<evidence type="ECO:0000256" key="1">
    <source>
        <dbReference type="ARBA" id="ARBA00023002"/>
    </source>
</evidence>
<dbReference type="PANTHER" id="PTHR43774">
    <property type="entry name" value="PEPTIDE METHIONINE SULFOXIDE REDUCTASE"/>
    <property type="match status" value="1"/>
</dbReference>
<dbReference type="InterPro" id="IPR002569">
    <property type="entry name" value="Met_Sox_Rdtase_MsrA_dom"/>
</dbReference>
<dbReference type="InterPro" id="IPR006311">
    <property type="entry name" value="TAT_signal"/>
</dbReference>
<comment type="similarity">
    <text evidence="4">Belongs to the MsrA Met sulfoxide reductase family.</text>
</comment>
<comment type="caution">
    <text evidence="7">The sequence shown here is derived from an EMBL/GenBank/DDBJ whole genome shotgun (WGS) entry which is preliminary data.</text>
</comment>
<organism evidence="7 8">
    <name type="scientific">Telmatospirillum siberiense</name>
    <dbReference type="NCBI Taxonomy" id="382514"/>
    <lineage>
        <taxon>Bacteria</taxon>
        <taxon>Pseudomonadati</taxon>
        <taxon>Pseudomonadota</taxon>
        <taxon>Alphaproteobacteria</taxon>
        <taxon>Rhodospirillales</taxon>
        <taxon>Rhodospirillaceae</taxon>
        <taxon>Telmatospirillum</taxon>
    </lineage>
</organism>
<comment type="function">
    <text evidence="4">Has an important function as a repair enzyme for proteins that have been inactivated by oxidation. Catalyzes the reversible oxidation-reduction of methionine sulfoxide in proteins to methionine.</text>
</comment>
<sequence>MTVDTPAPRRQFLRHLLIGGIIAALPLWAPAAHAFGSPDAAVAPPAQDETPMAMVVPTIAGSPRLEKAVLAGGCFWGVQGVFEHVEGVRRVISGYAGGRAETAHYQTVGGGRSDHAESVEITFDPARVTYGTLLRIFFSVAHDPTEVNRQGPDSGPQYRSAIFPATETQARVAQGYIAQLDAAHAFPAPIATRIEPGAGFYPAEDYHQDFLTRHPDHPYIVVNDLPKIAQLKRLFPDRYREQPVLVEAAAAAPAH</sequence>
<accession>A0A2N3PUM3</accession>
<gene>
    <name evidence="4 7" type="primary">msrA</name>
    <name evidence="7" type="ORF">CWS72_13450</name>
</gene>
<feature type="signal peptide" evidence="5">
    <location>
        <begin position="1"/>
        <end position="34"/>
    </location>
</feature>
<dbReference type="SUPFAM" id="SSF55068">
    <property type="entry name" value="Peptide methionine sulfoxide reductase"/>
    <property type="match status" value="1"/>
</dbReference>
<dbReference type="RefSeq" id="WP_101251128.1">
    <property type="nucleotide sequence ID" value="NZ_PIUM01000014.1"/>
</dbReference>
<dbReference type="AlphaFoldDB" id="A0A2N3PUM3"/>
<feature type="active site" evidence="4">
    <location>
        <position position="74"/>
    </location>
</feature>
<protein>
    <recommendedName>
        <fullName evidence="4">Peptide methionine sulfoxide reductase MsrA</fullName>
        <shortName evidence="4">Protein-methionine-S-oxide reductase</shortName>
        <ecNumber evidence="4">1.8.4.11</ecNumber>
    </recommendedName>
    <alternativeName>
        <fullName evidence="4">Peptide-methionine (S)-S-oxide reductase</fullName>
        <shortName evidence="4">Peptide Met(O) reductase</shortName>
    </alternativeName>
</protein>
<evidence type="ECO:0000313" key="7">
    <source>
        <dbReference type="EMBL" id="PKU24097.1"/>
    </source>
</evidence>